<dbReference type="GO" id="GO:0005576">
    <property type="term" value="C:extracellular region"/>
    <property type="evidence" value="ECO:0007669"/>
    <property type="project" value="TreeGrafter"/>
</dbReference>
<proteinExistence type="predicted"/>
<dbReference type="RefSeq" id="WP_350279203.1">
    <property type="nucleotide sequence ID" value="NZ_CP158165.1"/>
</dbReference>
<evidence type="ECO:0000313" key="2">
    <source>
        <dbReference type="EMBL" id="XBV26404.1"/>
    </source>
</evidence>
<keyword evidence="1" id="KW-1133">Transmembrane helix</keyword>
<dbReference type="InterPro" id="IPR007795">
    <property type="entry name" value="T7SS_EccB"/>
</dbReference>
<dbReference type="NCBIfam" id="TIGR03919">
    <property type="entry name" value="T7SS_EccB"/>
    <property type="match status" value="1"/>
</dbReference>
<organism evidence="2">
    <name type="scientific">Kribbella sp. HUAS MG21</name>
    <dbReference type="NCBI Taxonomy" id="3160966"/>
    <lineage>
        <taxon>Bacteria</taxon>
        <taxon>Bacillati</taxon>
        <taxon>Actinomycetota</taxon>
        <taxon>Actinomycetes</taxon>
        <taxon>Propionibacteriales</taxon>
        <taxon>Kribbellaceae</taxon>
        <taxon>Kribbella</taxon>
    </lineage>
</organism>
<dbReference type="AlphaFoldDB" id="A0AAU7THG6"/>
<dbReference type="PANTHER" id="PTHR40765:SF2">
    <property type="entry name" value="ESX-2 SECRETION SYSTEM ATPASE ECCB2"/>
    <property type="match status" value="1"/>
</dbReference>
<dbReference type="EMBL" id="CP158165">
    <property type="protein sequence ID" value="XBV26404.1"/>
    <property type="molecule type" value="Genomic_DNA"/>
</dbReference>
<reference evidence="2" key="1">
    <citation type="submission" date="2024-06" db="EMBL/GenBank/DDBJ databases">
        <title>Kribbella sp. strain HUAS MG21 genome sequences.</title>
        <authorList>
            <person name="Mo P."/>
        </authorList>
    </citation>
    <scope>NUCLEOTIDE SEQUENCE</scope>
    <source>
        <strain evidence="2">HUAS MG21</strain>
    </source>
</reference>
<sequence>MATRKDQLQSHQFSVQRMVSALVTRETDPEQPPFKRVTAAAFGGVAIMIVALAVVGVYGMVVPGGNTAWSKGDTVIVEKETGTRFVYIDGHLHPVTNYVSALLALGKKGTTRRVSQRSLTGVPRGPRIGIPDAPDALPPANKLLSGGWTLCSQPALDQSGARSSESVLMIGQQPSGGTAMADAAMLVEVIETGDQYLISKGYRHRITKSDTVTVGLALSSEPWARVGAAFVAALPDGEPIAPIKLAGIGLPSTAVPDRPKTLAGQLFVVRTSGGGTQHYLATQRTLLPISELQFDIQRAYRPMKAAYGGKAPAAIELSLLSVGQAAQPTTTAEEGRAPRSRPAFVAPRDGLGTVCATFAPGAELPAIAIDPAMPARDAMTATVKRGRAGTALADRIVVPPGTAAVVEARQSKQAQSGTLGLVTDLGRAYALSDPKVLAALGYENVQPVEIPAALLARVPQGPALNPATALQPTT</sequence>
<keyword evidence="1" id="KW-0472">Membrane</keyword>
<protein>
    <submittedName>
        <fullName evidence="2">Type VII secretion protein EccB</fullName>
    </submittedName>
</protein>
<accession>A0AAU7THG6</accession>
<gene>
    <name evidence="2" type="primary">eccB</name>
    <name evidence="2" type="ORF">ABN611_08225</name>
</gene>
<dbReference type="InterPro" id="IPR044857">
    <property type="entry name" value="T7SS_EccB_R1"/>
</dbReference>
<dbReference type="Gene3D" id="3.30.2390.20">
    <property type="entry name" value="Type VII secretion system EccB, repeat 1 domain"/>
    <property type="match status" value="1"/>
</dbReference>
<name>A0AAU7THG6_9ACTN</name>
<dbReference type="PANTHER" id="PTHR40765">
    <property type="entry name" value="ESX-2 SECRETION SYSTEM ATPASE ECCB2"/>
    <property type="match status" value="1"/>
</dbReference>
<keyword evidence="1" id="KW-0812">Transmembrane</keyword>
<evidence type="ECO:0000256" key="1">
    <source>
        <dbReference type="SAM" id="Phobius"/>
    </source>
</evidence>
<dbReference type="Pfam" id="PF05108">
    <property type="entry name" value="T7SS_ESX1_EccB"/>
    <property type="match status" value="1"/>
</dbReference>
<feature type="transmembrane region" description="Helical" evidence="1">
    <location>
        <begin position="39"/>
        <end position="61"/>
    </location>
</feature>